<evidence type="ECO:0000313" key="3">
    <source>
        <dbReference type="Proteomes" id="UP000260680"/>
    </source>
</evidence>
<sequence length="126" mass="15019">MFFICGMSQGKKLLDYTKTVICALCGGYGRYQVFMTYSYFSIFFIPVIKWNRHYYVQMSCCNTVYELDGEKGKKLSRREPVEIEEQDLTLVQSGRRNEEWYKRQCSRCGYETTEDFEYCPKCGQKF</sequence>
<gene>
    <name evidence="2" type="ORF">DS742_04875</name>
</gene>
<accession>A0A3E2NGU3</accession>
<dbReference type="InterPro" id="IPR031493">
    <property type="entry name" value="Zinc_ribbon_15"/>
</dbReference>
<comment type="caution">
    <text evidence="2">The sequence shown here is derived from an EMBL/GenBank/DDBJ whole genome shotgun (WGS) entry which is preliminary data.</text>
</comment>
<dbReference type="AlphaFoldDB" id="A0A3E2NGU3"/>
<protein>
    <submittedName>
        <fullName evidence="2">Zinc ribbon domain-containing protein</fullName>
    </submittedName>
</protein>
<dbReference type="Proteomes" id="UP000260680">
    <property type="component" value="Unassembled WGS sequence"/>
</dbReference>
<reference evidence="2 3" key="1">
    <citation type="submission" date="2018-07" db="EMBL/GenBank/DDBJ databases">
        <title>New species, Clostridium PI-S10-A1B.</title>
        <authorList>
            <person name="Krishna G."/>
            <person name="Summeta K."/>
            <person name="Shikha S."/>
            <person name="Prabhu P.B."/>
            <person name="Suresh K."/>
        </authorList>
    </citation>
    <scope>NUCLEOTIDE SEQUENCE [LARGE SCALE GENOMIC DNA]</scope>
    <source>
        <strain evidence="2 3">PI-S10-A1B</strain>
    </source>
</reference>
<feature type="domain" description="Zinc-ribbon 15" evidence="1">
    <location>
        <begin position="20"/>
        <end position="123"/>
    </location>
</feature>
<dbReference type="RefSeq" id="WP_117415894.1">
    <property type="nucleotide sequence ID" value="NZ_QOHO01000014.1"/>
</dbReference>
<evidence type="ECO:0000313" key="2">
    <source>
        <dbReference type="EMBL" id="RFZ80120.1"/>
    </source>
</evidence>
<dbReference type="Pfam" id="PF17032">
    <property type="entry name" value="Zn_ribbon_15"/>
    <property type="match status" value="1"/>
</dbReference>
<proteinExistence type="predicted"/>
<dbReference type="OrthoDB" id="4377018at2"/>
<organism evidence="2 3">
    <name type="scientific">Lacrimispora amygdalina</name>
    <dbReference type="NCBI Taxonomy" id="253257"/>
    <lineage>
        <taxon>Bacteria</taxon>
        <taxon>Bacillati</taxon>
        <taxon>Bacillota</taxon>
        <taxon>Clostridia</taxon>
        <taxon>Lachnospirales</taxon>
        <taxon>Lachnospiraceae</taxon>
        <taxon>Lacrimispora</taxon>
    </lineage>
</organism>
<dbReference type="EMBL" id="QOHO01000014">
    <property type="protein sequence ID" value="RFZ80120.1"/>
    <property type="molecule type" value="Genomic_DNA"/>
</dbReference>
<name>A0A3E2NGU3_9FIRM</name>
<evidence type="ECO:0000259" key="1">
    <source>
        <dbReference type="Pfam" id="PF17032"/>
    </source>
</evidence>